<gene>
    <name evidence="1" type="ORF">IHE45_07G005300</name>
</gene>
<evidence type="ECO:0000313" key="1">
    <source>
        <dbReference type="EMBL" id="KAH7676294.1"/>
    </source>
</evidence>
<accession>A0ACB7VP15</accession>
<comment type="caution">
    <text evidence="1">The sequence shown here is derived from an EMBL/GenBank/DDBJ whole genome shotgun (WGS) entry which is preliminary data.</text>
</comment>
<feature type="non-terminal residue" evidence="1">
    <location>
        <position position="1211"/>
    </location>
</feature>
<sequence length="1211" mass="130825">MVVGLIAAVGNGAAVPLMTFIFGDVINAFGKNSNGNTHGVLTDVSKVVLQFVYLGLGNGVASFLQVACWTITGERQASRIRNLYLQGLLRQDIAYFDKETNTGEIVAKMSSDTQLIQDAMGEKVGLFIQSVSSFFGGFAIALIRGWELALVMLCTIPLIVIFAAIMSTVITKMAVHEQETTSEAAAVAEQTISSMRTVASFTGEELAVKKYKRSLKSAYKSSVIEGLAAGIGLGATYAVIYFGYALGIWFGSKMVLRKGYTGGDVINVIFAIALGSMSLGQASPCTSAFAAGQAAAFKMFDTMTRQPEIDAYSSDGRTLDDIRGDIELRDVCFSYPARPDEQILIRLSISVASGTTVALVGESGCGKSTVISLIERFYDPQSGEVLIDRVNLKEFKLRWIRSKISLVSQEPVLIASTIRDNITYGKDDATIEEVTVAAELANALEFISKLPKGLDTIVGDNGIQLSGGQKQRVAIARAILKDPRILLLDEATSALDVKSEQLVQEALERMMANRTTILVAHRLTTVRNADMIAVMHRGSIVEKGSHAELLQNKNGTYSRLVNLQAVNQDSDRNFPAYIDNLSMADEGQPRPVIRNQSSFGELVSFSESFISSSGDKKPENSKSDETSSQYQEVPLHRLAGINKGEIPVMVIGAAAAIVSGLILPVFGTILASIIRTFYEPPRKLKHDSVFWSLMLVVLGSISAVSIPVRSYFFAVAGSKLIKKIRLMCFHKIVHMEISWFDNPKNSAGVIASRLSADAAAVRGLVGDALALIMQNAATFISGLAISFVSSWQLSLVTLALIPLMGLNGWVQMKLLKGYNTNVKMMYEGASQVVSDAIGSIRTVASFSAEEKVMQLYKRKCEGPKNAGIKQGLISGISFGLSFLLLFSSYAASFHVGAALIEDDKTTYTKVFRVFFVLALVAAGVSESSSLLPDAAKAKSATASVFEILDRKSKIHSGDKSGITLQQVKGNIEFQHVCFKYPTRPDVQILKGLCLTVQSGKTVALVGESGSGKSTVISLLQRFYDPDSGSILLDGIEIQKFQVKWLRQQMGLVSQEPILFNDTIRANIAYGKGEEATESEIVVAAELANAHHFISGLQQGYDTTVGERGIQLSGGQKQRVAIARAIIKEPKILLLDEATSALDAESEKMVQNALDKVMLKKTSVIVAHRLSTIKDADLIVVVKNGIIIEKGKHEDLMTIKDGAYAALVALHT</sequence>
<name>A0ACB7VP15_DIOAL</name>
<dbReference type="Proteomes" id="UP000827976">
    <property type="component" value="Chromosome 7"/>
</dbReference>
<protein>
    <submittedName>
        <fullName evidence="1">Xenobiotic-transporting ATPase protein</fullName>
    </submittedName>
</protein>
<proteinExistence type="predicted"/>
<reference evidence="2" key="1">
    <citation type="journal article" date="2022" name="Nat. Commun.">
        <title>Chromosome evolution and the genetic basis of agronomically important traits in greater yam.</title>
        <authorList>
            <person name="Bredeson J.V."/>
            <person name="Lyons J.B."/>
            <person name="Oniyinde I.O."/>
            <person name="Okereke N.R."/>
            <person name="Kolade O."/>
            <person name="Nnabue I."/>
            <person name="Nwadili C.O."/>
            <person name="Hribova E."/>
            <person name="Parker M."/>
            <person name="Nwogha J."/>
            <person name="Shu S."/>
            <person name="Carlson J."/>
            <person name="Kariba R."/>
            <person name="Muthemba S."/>
            <person name="Knop K."/>
            <person name="Barton G.J."/>
            <person name="Sherwood A.V."/>
            <person name="Lopez-Montes A."/>
            <person name="Asiedu R."/>
            <person name="Jamnadass R."/>
            <person name="Muchugi A."/>
            <person name="Goodstein D."/>
            <person name="Egesi C.N."/>
            <person name="Featherston J."/>
            <person name="Asfaw A."/>
            <person name="Simpson G.G."/>
            <person name="Dolezel J."/>
            <person name="Hendre P.S."/>
            <person name="Van Deynze A."/>
            <person name="Kumar P.L."/>
            <person name="Obidiegwu J.E."/>
            <person name="Bhattacharjee R."/>
            <person name="Rokhsar D.S."/>
        </authorList>
    </citation>
    <scope>NUCLEOTIDE SEQUENCE [LARGE SCALE GENOMIC DNA]</scope>
    <source>
        <strain evidence="2">cv. TDa95/00328</strain>
    </source>
</reference>
<keyword evidence="2" id="KW-1185">Reference proteome</keyword>
<organism evidence="1 2">
    <name type="scientific">Dioscorea alata</name>
    <name type="common">Purple yam</name>
    <dbReference type="NCBI Taxonomy" id="55571"/>
    <lineage>
        <taxon>Eukaryota</taxon>
        <taxon>Viridiplantae</taxon>
        <taxon>Streptophyta</taxon>
        <taxon>Embryophyta</taxon>
        <taxon>Tracheophyta</taxon>
        <taxon>Spermatophyta</taxon>
        <taxon>Magnoliopsida</taxon>
        <taxon>Liliopsida</taxon>
        <taxon>Dioscoreales</taxon>
        <taxon>Dioscoreaceae</taxon>
        <taxon>Dioscorea</taxon>
    </lineage>
</organism>
<dbReference type="EMBL" id="CM037017">
    <property type="protein sequence ID" value="KAH7676294.1"/>
    <property type="molecule type" value="Genomic_DNA"/>
</dbReference>
<evidence type="ECO:0000313" key="2">
    <source>
        <dbReference type="Proteomes" id="UP000827976"/>
    </source>
</evidence>